<accession>W7JEX1</accession>
<gene>
    <name evidence="1" type="ORF">UO65_0156</name>
</gene>
<keyword evidence="2" id="KW-1185">Reference proteome</keyword>
<dbReference type="OrthoDB" id="3404114at2"/>
<dbReference type="RefSeq" id="WP_052020345.1">
    <property type="nucleotide sequence ID" value="NZ_AYXG01000004.1"/>
</dbReference>
<comment type="caution">
    <text evidence="1">The sequence shown here is derived from an EMBL/GenBank/DDBJ whole genome shotgun (WGS) entry which is preliminary data.</text>
</comment>
<dbReference type="EMBL" id="AYXG01000004">
    <property type="protein sequence ID" value="EWC64549.1"/>
    <property type="molecule type" value="Genomic_DNA"/>
</dbReference>
<organism evidence="1 2">
    <name type="scientific">Actinokineospora spheciospongiae</name>
    <dbReference type="NCBI Taxonomy" id="909613"/>
    <lineage>
        <taxon>Bacteria</taxon>
        <taxon>Bacillati</taxon>
        <taxon>Actinomycetota</taxon>
        <taxon>Actinomycetes</taxon>
        <taxon>Pseudonocardiales</taxon>
        <taxon>Pseudonocardiaceae</taxon>
        <taxon>Actinokineospora</taxon>
    </lineage>
</organism>
<dbReference type="eggNOG" id="ENOG502ZS32">
    <property type="taxonomic scope" value="Bacteria"/>
</dbReference>
<dbReference type="Proteomes" id="UP000019277">
    <property type="component" value="Unassembled WGS sequence"/>
</dbReference>
<evidence type="ECO:0000313" key="2">
    <source>
        <dbReference type="Proteomes" id="UP000019277"/>
    </source>
</evidence>
<sequence>MTTGIVERTCTAEAHSDGYGFTRCVDIGGRVVRATLTRDVHEGRSRAQVEVLDDDRTWTHLAEEPTSAWWAHTPPPRLGLDDAVAVLTPVTDRLLARAADILAPPTTAPVPPTVSASPLSVSALPPRLREAVSALLLITYGSDAEGSIGPEDIAQDQACSRPLHVIEFPDGSVVFTKAHRPTCPFITSAEDCDKHQCSPHHRPPHRTR</sequence>
<name>W7JEX1_9PSEU</name>
<reference evidence="1 2" key="1">
    <citation type="journal article" date="2014" name="Genome Announc.">
        <title>Draft Genome Sequence of the Antitrypanosomally Active Sponge-Associated Bacterium Actinokineospora sp. Strain EG49.</title>
        <authorList>
            <person name="Harjes J."/>
            <person name="Ryu T."/>
            <person name="Abdelmohsen U.R."/>
            <person name="Moitinho-Silva L."/>
            <person name="Horn H."/>
            <person name="Ravasi T."/>
            <person name="Hentschel U."/>
        </authorList>
    </citation>
    <scope>NUCLEOTIDE SEQUENCE [LARGE SCALE GENOMIC DNA]</scope>
    <source>
        <strain evidence="1 2">EG49</strain>
    </source>
</reference>
<proteinExistence type="predicted"/>
<dbReference type="AlphaFoldDB" id="W7JEX1"/>
<evidence type="ECO:0000313" key="1">
    <source>
        <dbReference type="EMBL" id="EWC64549.1"/>
    </source>
</evidence>
<dbReference type="STRING" id="909613.UO65_0156"/>
<protein>
    <submittedName>
        <fullName evidence="1">Uncharacterized protein</fullName>
    </submittedName>
</protein>
<dbReference type="PATRIC" id="fig|909613.9.peg.162"/>